<sequence length="365" mass="40653">MTKSQDSPLRVAVVGYGLAAKVFHIPFIQASSLLELHTIVQRKPAKESSAPDDHPSVTHHTTLDPALQDPAVDLVVITTPPDSHFNLSRLCLQAGKHILVEKPFVPTVEEADQLIRIARENKRWICVYQNRRWDSDFLTVKKLIKDGIFGRIYEVDTHFDYYRPDHFETWRGQLGTTQGGGALFDLGAHLIDQAYTLFGLPSSVYGVLLSQRNGRIDPDQPDSVHAQLNYANGLIVNIRISDMSVESTQRRFWIRGTKASFTKNGRDSQEAQLQAGLAPNAAGFGEEDPANKGQLICVDKNGEFQEQDYLVKAPKTYGALYEGFVEAIRSGSEDAVPVRPTEAREVLRIIDAIYRSAKVGQVVDV</sequence>
<feature type="region of interest" description="Disordered" evidence="3">
    <location>
        <begin position="44"/>
        <end position="63"/>
    </location>
</feature>
<dbReference type="PANTHER" id="PTHR43708">
    <property type="entry name" value="CONSERVED EXPRESSED OXIDOREDUCTASE (EUROFUNG)"/>
    <property type="match status" value="1"/>
</dbReference>
<comment type="caution">
    <text evidence="6">The sequence shown here is derived from an EMBL/GenBank/DDBJ whole genome shotgun (WGS) entry which is preliminary data.</text>
</comment>
<dbReference type="EMBL" id="NKUJ01000001">
    <property type="protein sequence ID" value="RMJ20202.1"/>
    <property type="molecule type" value="Genomic_DNA"/>
</dbReference>
<dbReference type="Gene3D" id="3.30.360.10">
    <property type="entry name" value="Dihydrodipicolinate Reductase, domain 2"/>
    <property type="match status" value="1"/>
</dbReference>
<proteinExistence type="inferred from homology"/>
<dbReference type="InterPro" id="IPR036291">
    <property type="entry name" value="NAD(P)-bd_dom_sf"/>
</dbReference>
<evidence type="ECO:0000256" key="2">
    <source>
        <dbReference type="ARBA" id="ARBA00023002"/>
    </source>
</evidence>
<dbReference type="SUPFAM" id="SSF51735">
    <property type="entry name" value="NAD(P)-binding Rossmann-fold domains"/>
    <property type="match status" value="1"/>
</dbReference>
<evidence type="ECO:0000259" key="4">
    <source>
        <dbReference type="Pfam" id="PF01408"/>
    </source>
</evidence>
<feature type="domain" description="Gfo/Idh/MocA-like oxidoreductase N-terminal" evidence="4">
    <location>
        <begin position="9"/>
        <end position="127"/>
    </location>
</feature>
<evidence type="ECO:0008006" key="8">
    <source>
        <dbReference type="Google" id="ProtNLM"/>
    </source>
</evidence>
<keyword evidence="2" id="KW-0560">Oxidoreductase</keyword>
<reference evidence="6 7" key="1">
    <citation type="submission" date="2017-06" db="EMBL/GenBank/DDBJ databases">
        <title>Comparative genomic analysis of Ambrosia Fusariam Clade fungi.</title>
        <authorList>
            <person name="Stajich J.E."/>
            <person name="Carrillo J."/>
            <person name="Kijimoto T."/>
            <person name="Eskalen A."/>
            <person name="O'Donnell K."/>
            <person name="Kasson M."/>
        </authorList>
    </citation>
    <scope>NUCLEOTIDE SEQUENCE [LARGE SCALE GENOMIC DNA]</scope>
    <source>
        <strain evidence="6">UCR3666</strain>
    </source>
</reference>
<evidence type="ECO:0000256" key="3">
    <source>
        <dbReference type="SAM" id="MobiDB-lite"/>
    </source>
</evidence>
<evidence type="ECO:0000256" key="1">
    <source>
        <dbReference type="ARBA" id="ARBA00010928"/>
    </source>
</evidence>
<evidence type="ECO:0000313" key="7">
    <source>
        <dbReference type="Proteomes" id="UP000277212"/>
    </source>
</evidence>
<evidence type="ECO:0000259" key="5">
    <source>
        <dbReference type="Pfam" id="PF02894"/>
    </source>
</evidence>
<protein>
    <recommendedName>
        <fullName evidence="8">Oxidoreductase</fullName>
    </recommendedName>
</protein>
<dbReference type="InterPro" id="IPR000683">
    <property type="entry name" value="Gfo/Idh/MocA-like_OxRdtase_N"/>
</dbReference>
<evidence type="ECO:0000313" key="6">
    <source>
        <dbReference type="EMBL" id="RMJ20202.1"/>
    </source>
</evidence>
<accession>A0A3M2SSQ4</accession>
<dbReference type="GO" id="GO:0016491">
    <property type="term" value="F:oxidoreductase activity"/>
    <property type="evidence" value="ECO:0007669"/>
    <property type="project" value="UniProtKB-KW"/>
</dbReference>
<dbReference type="Proteomes" id="UP000277212">
    <property type="component" value="Unassembled WGS sequence"/>
</dbReference>
<dbReference type="InterPro" id="IPR004104">
    <property type="entry name" value="Gfo/Idh/MocA-like_OxRdtase_C"/>
</dbReference>
<dbReference type="SUPFAM" id="SSF55347">
    <property type="entry name" value="Glyceraldehyde-3-phosphate dehydrogenase-like, C-terminal domain"/>
    <property type="match status" value="1"/>
</dbReference>
<dbReference type="Pfam" id="PF02894">
    <property type="entry name" value="GFO_IDH_MocA_C"/>
    <property type="match status" value="1"/>
</dbReference>
<dbReference type="AlphaFoldDB" id="A0A3M2SSQ4"/>
<dbReference type="Pfam" id="PF01408">
    <property type="entry name" value="GFO_IDH_MocA"/>
    <property type="match status" value="1"/>
</dbReference>
<dbReference type="OrthoDB" id="2129491at2759"/>
<dbReference type="InterPro" id="IPR051317">
    <property type="entry name" value="Gfo/Idh/MocA_oxidoreduct"/>
</dbReference>
<gene>
    <name evidence="6" type="ORF">CDV36_000004</name>
</gene>
<feature type="domain" description="Gfo/Idh/MocA-like oxidoreductase C-terminal" evidence="5">
    <location>
        <begin position="141"/>
        <end position="365"/>
    </location>
</feature>
<dbReference type="PANTHER" id="PTHR43708:SF5">
    <property type="entry name" value="CONSERVED EXPRESSED OXIDOREDUCTASE (EUROFUNG)-RELATED"/>
    <property type="match status" value="1"/>
</dbReference>
<keyword evidence="7" id="KW-1185">Reference proteome</keyword>
<comment type="similarity">
    <text evidence="1">Belongs to the Gfo/Idh/MocA family.</text>
</comment>
<dbReference type="GO" id="GO:0000166">
    <property type="term" value="F:nucleotide binding"/>
    <property type="evidence" value="ECO:0007669"/>
    <property type="project" value="InterPro"/>
</dbReference>
<name>A0A3M2SSQ4_9HYPO</name>
<dbReference type="Gene3D" id="3.40.50.720">
    <property type="entry name" value="NAD(P)-binding Rossmann-like Domain"/>
    <property type="match status" value="1"/>
</dbReference>
<organism evidence="6 7">
    <name type="scientific">Fusarium kuroshium</name>
    <dbReference type="NCBI Taxonomy" id="2010991"/>
    <lineage>
        <taxon>Eukaryota</taxon>
        <taxon>Fungi</taxon>
        <taxon>Dikarya</taxon>
        <taxon>Ascomycota</taxon>
        <taxon>Pezizomycotina</taxon>
        <taxon>Sordariomycetes</taxon>
        <taxon>Hypocreomycetidae</taxon>
        <taxon>Hypocreales</taxon>
        <taxon>Nectriaceae</taxon>
        <taxon>Fusarium</taxon>
        <taxon>Fusarium solani species complex</taxon>
    </lineage>
</organism>
<dbReference type="STRING" id="2010991.A0A3M2SSQ4"/>
<feature type="compositionally biased region" description="Basic and acidic residues" evidence="3">
    <location>
        <begin position="44"/>
        <end position="56"/>
    </location>
</feature>